<dbReference type="InterPro" id="IPR010736">
    <property type="entry name" value="SHIPPO-rpt"/>
</dbReference>
<name>A0A8T2K8Z9_9PIPI</name>
<dbReference type="OrthoDB" id="8189408at2759"/>
<dbReference type="InterPro" id="IPR033602">
    <property type="entry name" value="CIMAP3"/>
</dbReference>
<proteinExistence type="predicted"/>
<dbReference type="AlphaFoldDB" id="A0A8T2K8Z9"/>
<dbReference type="PANTHER" id="PTHR31508">
    <property type="entry name" value="PROTEIN PITCHFORK"/>
    <property type="match status" value="1"/>
</dbReference>
<dbReference type="Proteomes" id="UP000812440">
    <property type="component" value="Chromosome 2"/>
</dbReference>
<dbReference type="GO" id="GO:0031344">
    <property type="term" value="P:regulation of cell projection organization"/>
    <property type="evidence" value="ECO:0007669"/>
    <property type="project" value="TreeGrafter"/>
</dbReference>
<reference evidence="1" key="1">
    <citation type="thesis" date="2020" institute="ProQuest LLC" country="789 East Eisenhower Parkway, Ann Arbor, MI, USA">
        <title>Comparative Genomics and Chromosome Evolution.</title>
        <authorList>
            <person name="Mudd A.B."/>
        </authorList>
    </citation>
    <scope>NUCLEOTIDE SEQUENCE</scope>
    <source>
        <strain evidence="1">Female2</strain>
        <tissue evidence="1">Blood</tissue>
    </source>
</reference>
<sequence>YSLCLLAENVKKLCFGSTQDRKLFPSYCAPDRLGNDLAPIRGSPNLGPGCYNFEEVTNLNHFLETRPISIKGYTMGARTAPRIPQNNKAVTPGPGEYQSFWTKEHRVSPAYVPFFVSATRFPNKMSEAAVHPRFIDDLFFIWHGSRESLDNMYQELNGLDSTIRFTIT</sequence>
<feature type="non-terminal residue" evidence="1">
    <location>
        <position position="1"/>
    </location>
</feature>
<dbReference type="Pfam" id="PF07004">
    <property type="entry name" value="SHIPPO-rpt"/>
    <property type="match status" value="1"/>
</dbReference>
<accession>A0A8T2K8Z9</accession>
<evidence type="ECO:0000313" key="2">
    <source>
        <dbReference type="Proteomes" id="UP000812440"/>
    </source>
</evidence>
<organism evidence="1 2">
    <name type="scientific">Hymenochirus boettgeri</name>
    <name type="common">Congo dwarf clawed frog</name>
    <dbReference type="NCBI Taxonomy" id="247094"/>
    <lineage>
        <taxon>Eukaryota</taxon>
        <taxon>Metazoa</taxon>
        <taxon>Chordata</taxon>
        <taxon>Craniata</taxon>
        <taxon>Vertebrata</taxon>
        <taxon>Euteleostomi</taxon>
        <taxon>Amphibia</taxon>
        <taxon>Batrachia</taxon>
        <taxon>Anura</taxon>
        <taxon>Pipoidea</taxon>
        <taxon>Pipidae</taxon>
        <taxon>Pipinae</taxon>
        <taxon>Hymenochirus</taxon>
    </lineage>
</organism>
<dbReference type="EMBL" id="JAACNH010000002">
    <property type="protein sequence ID" value="KAG8451051.1"/>
    <property type="molecule type" value="Genomic_DNA"/>
</dbReference>
<dbReference type="GO" id="GO:0008092">
    <property type="term" value="F:cytoskeletal protein binding"/>
    <property type="evidence" value="ECO:0007669"/>
    <property type="project" value="TreeGrafter"/>
</dbReference>
<protein>
    <submittedName>
        <fullName evidence="1">Uncharacterized protein</fullName>
    </submittedName>
</protein>
<keyword evidence="2" id="KW-1185">Reference proteome</keyword>
<feature type="non-terminal residue" evidence="1">
    <location>
        <position position="168"/>
    </location>
</feature>
<comment type="caution">
    <text evidence="1">The sequence shown here is derived from an EMBL/GenBank/DDBJ whole genome shotgun (WGS) entry which is preliminary data.</text>
</comment>
<evidence type="ECO:0000313" key="1">
    <source>
        <dbReference type="EMBL" id="KAG8451051.1"/>
    </source>
</evidence>
<dbReference type="PANTHER" id="PTHR31508:SF2">
    <property type="entry name" value="PROTEIN PITCHFORK"/>
    <property type="match status" value="1"/>
</dbReference>
<gene>
    <name evidence="1" type="ORF">GDO86_003365</name>
</gene>